<dbReference type="InterPro" id="IPR000199">
    <property type="entry name" value="Peptidase_C3A/C3B_picornavir"/>
</dbReference>
<dbReference type="GO" id="GO:0005524">
    <property type="term" value="F:ATP binding"/>
    <property type="evidence" value="ECO:0007669"/>
    <property type="project" value="UniProtKB-KW"/>
</dbReference>
<name>A0A2P1GN75_9VIRU</name>
<dbReference type="GO" id="GO:0003968">
    <property type="term" value="F:RNA-directed RNA polymerase activity"/>
    <property type="evidence" value="ECO:0007669"/>
    <property type="project" value="UniProtKB-KW"/>
</dbReference>
<dbReference type="InterPro" id="IPR009003">
    <property type="entry name" value="Peptidase_S1_PA"/>
</dbReference>
<dbReference type="InterPro" id="IPR043502">
    <property type="entry name" value="DNA/RNA_pol_sf"/>
</dbReference>
<evidence type="ECO:0000256" key="16">
    <source>
        <dbReference type="ARBA" id="ARBA00022840"/>
    </source>
</evidence>
<dbReference type="InterPro" id="IPR043504">
    <property type="entry name" value="Peptidase_S1_PA_chymotrypsin"/>
</dbReference>
<proteinExistence type="predicted"/>
<evidence type="ECO:0000256" key="20">
    <source>
        <dbReference type="ARBA" id="ARBA00023136"/>
    </source>
</evidence>
<evidence type="ECO:0000256" key="17">
    <source>
        <dbReference type="ARBA" id="ARBA00022844"/>
    </source>
</evidence>
<evidence type="ECO:0000256" key="11">
    <source>
        <dbReference type="ARBA" id="ARBA00022695"/>
    </source>
</evidence>
<dbReference type="PROSITE" id="PS51874">
    <property type="entry name" value="PCV_3C_PRO"/>
    <property type="match status" value="1"/>
</dbReference>
<evidence type="ECO:0000256" key="21">
    <source>
        <dbReference type="ARBA" id="ARBA00023200"/>
    </source>
</evidence>
<evidence type="ECO:0000259" key="23">
    <source>
        <dbReference type="PROSITE" id="PS51218"/>
    </source>
</evidence>
<dbReference type="InterPro" id="IPR004004">
    <property type="entry name" value="Helic/Pol/Pept_Calicivir-typ"/>
</dbReference>
<dbReference type="CDD" id="cd00205">
    <property type="entry name" value="rhv_like"/>
    <property type="match status" value="2"/>
</dbReference>
<evidence type="ECO:0000256" key="8">
    <source>
        <dbReference type="ARBA" id="ARBA00022561"/>
    </source>
</evidence>
<keyword evidence="21" id="KW-1035">Host cytoplasm</keyword>
<dbReference type="Gene3D" id="2.60.120.20">
    <property type="match status" value="2"/>
</dbReference>
<evidence type="ECO:0000256" key="13">
    <source>
        <dbReference type="ARBA" id="ARBA00022801"/>
    </source>
</evidence>
<dbReference type="Pfam" id="PF00073">
    <property type="entry name" value="Rhv"/>
    <property type="match status" value="1"/>
</dbReference>
<comment type="subcellular location">
    <subcellularLocation>
        <location evidence="1">Host cytoplasm</location>
    </subcellularLocation>
    <subcellularLocation>
        <location evidence="3">Host membrane</location>
    </subcellularLocation>
    <subcellularLocation>
        <location evidence="2">Virion</location>
    </subcellularLocation>
</comment>
<dbReference type="SUPFAM" id="SSF50494">
    <property type="entry name" value="Trypsin-like serine proteases"/>
    <property type="match status" value="1"/>
</dbReference>
<dbReference type="GO" id="GO:0004197">
    <property type="term" value="F:cysteine-type endopeptidase activity"/>
    <property type="evidence" value="ECO:0007669"/>
    <property type="project" value="InterPro"/>
</dbReference>
<dbReference type="GO" id="GO:0030430">
    <property type="term" value="C:host cell cytoplasm"/>
    <property type="evidence" value="ECO:0007669"/>
    <property type="project" value="UniProtKB-SubCell"/>
</dbReference>
<keyword evidence="7" id="KW-0597">Phosphoprotein</keyword>
<feature type="domain" description="Peptidase C3" evidence="24">
    <location>
        <begin position="1743"/>
        <end position="1939"/>
    </location>
</feature>
<dbReference type="InterPro" id="IPR007094">
    <property type="entry name" value="RNA-dir_pol_PSvirus"/>
</dbReference>
<evidence type="ECO:0000256" key="6">
    <source>
        <dbReference type="ARBA" id="ARBA00022520"/>
    </source>
</evidence>
<keyword evidence="15" id="KW-0788">Thiol protease</keyword>
<dbReference type="Pfam" id="PF00910">
    <property type="entry name" value="RNA_helicase"/>
    <property type="match status" value="1"/>
</dbReference>
<dbReference type="PROSITE" id="PS50507">
    <property type="entry name" value="RDRP_SSRNA_POS"/>
    <property type="match status" value="1"/>
</dbReference>
<feature type="domain" description="SF3 helicase" evidence="23">
    <location>
        <begin position="1361"/>
        <end position="1543"/>
    </location>
</feature>
<evidence type="ECO:0000256" key="18">
    <source>
        <dbReference type="ARBA" id="ARBA00022870"/>
    </source>
</evidence>
<keyword evidence="20" id="KW-0472">Membrane</keyword>
<accession>A0A2P1GN75</accession>
<dbReference type="InterPro" id="IPR044067">
    <property type="entry name" value="PCV_3C_PRO"/>
</dbReference>
<dbReference type="SUPFAM" id="SSF56672">
    <property type="entry name" value="DNA/RNA polymerases"/>
    <property type="match status" value="1"/>
</dbReference>
<dbReference type="Gene3D" id="2.40.10.10">
    <property type="entry name" value="Trypsin-like serine proteases"/>
    <property type="match status" value="1"/>
</dbReference>
<keyword evidence="14" id="KW-0347">Helicase</keyword>
<dbReference type="PRINTS" id="PR00918">
    <property type="entry name" value="CALICVIRUSNS"/>
</dbReference>
<keyword evidence="10" id="KW-0808">Transferase</keyword>
<dbReference type="InterPro" id="IPR001205">
    <property type="entry name" value="RNA-dir_pol_C"/>
</dbReference>
<dbReference type="GO" id="GO:0006508">
    <property type="term" value="P:proteolysis"/>
    <property type="evidence" value="ECO:0007669"/>
    <property type="project" value="UniProtKB-KW"/>
</dbReference>
<reference evidence="25" key="1">
    <citation type="journal article" date="2018" name="Nature">
        <title>The evolutionary history of vertebrate RNA viruses.</title>
        <authorList>
            <person name="Shi M."/>
            <person name="Lin X.D."/>
            <person name="Chen X."/>
            <person name="Tian J.H."/>
            <person name="Chen L.J."/>
            <person name="Li K."/>
            <person name="Wang W."/>
            <person name="Eden J.S."/>
            <person name="Shen J.J."/>
            <person name="Liu L."/>
            <person name="Holmes E.C."/>
            <person name="Zhang Y.Z."/>
        </authorList>
    </citation>
    <scope>NUCLEOTIDE SEQUENCE</scope>
    <source>
        <strain evidence="25">XDXMC49056</strain>
    </source>
</reference>
<evidence type="ECO:0000256" key="14">
    <source>
        <dbReference type="ARBA" id="ARBA00022806"/>
    </source>
</evidence>
<evidence type="ECO:0000313" key="25">
    <source>
        <dbReference type="EMBL" id="AVM87452.1"/>
    </source>
</evidence>
<evidence type="ECO:0000259" key="22">
    <source>
        <dbReference type="PROSITE" id="PS50507"/>
    </source>
</evidence>
<keyword evidence="5" id="KW-0696">RNA-directed RNA polymerase</keyword>
<keyword evidence="18" id="KW-1043">Host membrane</keyword>
<keyword evidence="8" id="KW-0167">Capsid protein</keyword>
<dbReference type="GO" id="GO:0019028">
    <property type="term" value="C:viral capsid"/>
    <property type="evidence" value="ECO:0007669"/>
    <property type="project" value="UniProtKB-KW"/>
</dbReference>
<evidence type="ECO:0000256" key="1">
    <source>
        <dbReference type="ARBA" id="ARBA00004192"/>
    </source>
</evidence>
<keyword evidence="9" id="KW-0645">Protease</keyword>
<dbReference type="InterPro" id="IPR001676">
    <property type="entry name" value="Picornavirus_capsid"/>
</dbReference>
<dbReference type="GO" id="GO:0003723">
    <property type="term" value="F:RNA binding"/>
    <property type="evidence" value="ECO:0007669"/>
    <property type="project" value="InterPro"/>
</dbReference>
<dbReference type="Gene3D" id="3.30.70.270">
    <property type="match status" value="1"/>
</dbReference>
<dbReference type="PROSITE" id="PS51218">
    <property type="entry name" value="SF3_HELICASE_2"/>
    <property type="match status" value="1"/>
</dbReference>
<evidence type="ECO:0000256" key="7">
    <source>
        <dbReference type="ARBA" id="ARBA00022553"/>
    </source>
</evidence>
<dbReference type="InterPro" id="IPR043128">
    <property type="entry name" value="Rev_trsase/Diguanyl_cyclase"/>
</dbReference>
<evidence type="ECO:0000256" key="12">
    <source>
        <dbReference type="ARBA" id="ARBA00022741"/>
    </source>
</evidence>
<feature type="domain" description="RdRp catalytic" evidence="22">
    <location>
        <begin position="2176"/>
        <end position="2292"/>
    </location>
</feature>
<evidence type="ECO:0000256" key="5">
    <source>
        <dbReference type="ARBA" id="ARBA00022484"/>
    </source>
</evidence>
<keyword evidence="16" id="KW-0067">ATP-binding</keyword>
<evidence type="ECO:0000256" key="10">
    <source>
        <dbReference type="ARBA" id="ARBA00022679"/>
    </source>
</evidence>
<dbReference type="EMBL" id="MG600096">
    <property type="protein sequence ID" value="AVM87452.1"/>
    <property type="molecule type" value="Genomic_RNA"/>
</dbReference>
<evidence type="ECO:0000256" key="15">
    <source>
        <dbReference type="ARBA" id="ARBA00022807"/>
    </source>
</evidence>
<keyword evidence="11" id="KW-0548">Nucleotidyltransferase</keyword>
<evidence type="ECO:0000256" key="3">
    <source>
        <dbReference type="ARBA" id="ARBA00004551"/>
    </source>
</evidence>
<protein>
    <recommendedName>
        <fullName evidence="4">Genome polyprotein</fullName>
    </recommendedName>
</protein>
<dbReference type="GO" id="GO:0039694">
    <property type="term" value="P:viral RNA genome replication"/>
    <property type="evidence" value="ECO:0007669"/>
    <property type="project" value="InterPro"/>
</dbReference>
<dbReference type="SUPFAM" id="SSF52540">
    <property type="entry name" value="P-loop containing nucleoside triphosphate hydrolases"/>
    <property type="match status" value="1"/>
</dbReference>
<evidence type="ECO:0000256" key="4">
    <source>
        <dbReference type="ARBA" id="ARBA00020107"/>
    </source>
</evidence>
<sequence length="2413" mass="265968">MNYDSTTKMNKIIDNLAGGAKAMFLSDPEVEEKEVASDRVGGIVSSNASAAGQAEVQHQTVFNPATAPRDVMRSQGFKVQTAAVNPGKLVLLHTGEWSGTAESNTLLFTIDLPQAFIGRNSLPAFGQAQYFRYLRTGYTFNVQVNASVGVSGSVLAVFTPAEVKDEPMDSALLKPHCLINVGVATNGVLRIPYTSYLNYVGINSAGGGSLKLFVWSKLRVPTGTVNSMTVTVYGSMDDLDMQNPQPIVAKRQGPIRQNVDIGPGPGNMVLAGGRYTTRATDLALCGEVTEFDTTTCGTSKPITNILQLLKIPMPMMEQSKGQFLYEWPSSAVEGTRLSEHYVGMAPKATAGETSLNRLFDFLSNCYAMWRGSLVFAVTVFGNPLSRGRLRLAFFPNSIGHFDMDQCDNALYTVCDIGIQSTHEMVVPFSNVSWLRQTSSADNGERIYGMLGVFVSNRLIVTAATPASLDYMITCRAGDDFEFVMPISRGRAFQGDERGNVETVAVAAQGEAVAAAAGLDSMENTDYKNEKVGAPRTLNAEVVKVTTVKADHMDVQALFGRAQRVGEITVEPNVVQYWQVPYPAAGFMSILRLFAYWAGDLCIHIYNSTDFTATVAHTYVTGMPTDYDSITAFGSVVVKSKEFVSIDAPFYSATVARHFQRSNALGQLVVHCYGAGALEVYVSFRRINLYFPVGVPRPATARSFIKEHRMSVQPSLMSRALDMVDSGRGDELLVADVEQMPPSPRAQRQMRQRVALRSENAWIRDLTAEGIESNPGPYLEVAGPYEPDVVGVLRLSKVVETEILCELPGLEFMDKMDIVTTRHPEWNGWQVLLFVARFCEKETLLRVLKEMKCVGVREPLTASQRRQMANTTAMKIFGADVVFRHLREAPSQHGTGTIEYGIRFGNVVMVSSHYGELNLVPHNDGVSSWEEGEAMVMATLRTNARINNIPMPDLVRYQGRLCWWSVIAWVNLLAGVLMLETDGYCSTENTRWVMPFVRRNSAWIRDLTTEGIEPNPGPRLVPVRCGTVCGLEWQDGVIVLDGTSEGARFGLQIVHKTAKWEAVEDGCNLAMFLSTRSTNRKYEASIGVLQVAEELAKPFRFCAVRVINAIGDWILSLYLVAGKQGKLTEWFAKLKHEGTTATAMRELFMGNFLEKIEVKIVKKTFKCIVRCLCYGLLFAGSPGAVSAMAVGTLVAMDVACAEGLGEFVDQLTTAMLSGDTESMVDAVGLVVLKNTDGDLSMLDELKRRMAMRATATRQGLKDFNVVSTGAKNVEWWMKTIHRFWAAVKDWLQPDDQSKAALWLEENAKEVLGVMAEADELLMQSSAAGVNRGQAHQQAIVRTVRVLASLKQMCLKARQFPLLNTISHLHMRLSTVPRPPVAPLEAVRLEPLGIAISGDPGCGKSLFCMTLLAKLARRMEGWFLDNDPSKAEWVHSIYYHPTGSAFFDNYDGQCFHVFDDLAQIRDEEDIKPITNIISTIPFSVPMADCSDKGKYYTSHVVAATTNLKGFSGLSTVVDYHAIERRFGFKLRITPNREYIADGKLNVTKATQDGATDDGSCWVIERCDSLRIMSVTQVDIEELVDEMFRNYVLKIETHRSFVQKFGQFKTTMTASKQSGGDEVEKTYDEIAMDLGQVTVTYTPFKSMNQGVTRLPFRKPTEEQTKWYKDLWDKYRAWYEKVRPWVAGVVGVMSVLGTLLTLWKVCADHGVEKDKPLDVETEEQRPYNSTMGPHKMKIKKAVVVKQGPHCGQEYVHLLKACGFLTLASGEIVHILCLRGGRAMVYEHALDILDVVSLSYNGLTCPIAPGTVAFTPIQLCGGASTDSAYLDFEGLPFQFRDMTKHVRAPQESRSGCLLYATPEGNVIHTVADVKTRNCLVLSDPGDDDVFISNAISYVAHNEKGMCGGVLIQKQSGRWCVVGMHNAGDDKVLGFATPLYTTAERQGVVVSKTVVPPHFTPTTSKLRKSPFHGVFPVTMGPAPLSPRDPRLDVKVENLVKSAASKYNVDVFKPDPGCFARAVNAITERIYSAVGTCGCVTMEDALNGCGESAEIDLKTSPGVKYVREGLTKKDLIKRNEEGRLTATKRFAKDVEATLQAAKEGKAGTIFAATLKDEVVKNGKISMGKTRCIEACSVDFVVAHRMVLGRVFDRIYSSPAISTTVAVGINPYLDYNELALAMKDKWYAGDYACYDGSLSEELMNAGVEVLAACHEDPALVRSILAPVVNSVHLVSDELWMVKGGMPSGSPCTSVLNSICNTLAFTTCALSAGLGEPRDLTIVTYGDDLLASCDEVLDGPRICEEMRESFGMTLTSADKMSCDLSVSPSDATFLKRHLRPFPGTTFVVGRLELASMTQKIMWCRNMEDFTQQLRSFLIELVLHGQTVYDNTLATLASRAQVYKIHLPPYKLMREEVFHMFFY</sequence>
<evidence type="ECO:0000259" key="24">
    <source>
        <dbReference type="PROSITE" id="PS51874"/>
    </source>
</evidence>
<dbReference type="InterPro" id="IPR000605">
    <property type="entry name" value="Helicase_SF3_ssDNA/RNA_vir"/>
</dbReference>
<dbReference type="Gene3D" id="1.20.960.20">
    <property type="match status" value="1"/>
</dbReference>
<evidence type="ECO:0000256" key="9">
    <source>
        <dbReference type="ARBA" id="ARBA00022670"/>
    </source>
</evidence>
<dbReference type="GO" id="GO:0006351">
    <property type="term" value="P:DNA-templated transcription"/>
    <property type="evidence" value="ECO:0007669"/>
    <property type="project" value="InterPro"/>
</dbReference>
<organism evidence="25">
    <name type="scientific">Wenling scaldfish picornavirus 1</name>
    <dbReference type="NCBI Taxonomy" id="2116430"/>
    <lineage>
        <taxon>Viruses</taxon>
        <taxon>Riboviria</taxon>
        <taxon>Orthornavirae</taxon>
        <taxon>Pisuviricota</taxon>
        <taxon>Pisoniviricetes</taxon>
        <taxon>Picornavirales</taxon>
    </lineage>
</organism>
<dbReference type="InterPro" id="IPR027417">
    <property type="entry name" value="P-loop_NTPase"/>
</dbReference>
<dbReference type="InterPro" id="IPR029053">
    <property type="entry name" value="Viral_coat"/>
</dbReference>
<dbReference type="GO" id="GO:0005198">
    <property type="term" value="F:structural molecule activity"/>
    <property type="evidence" value="ECO:0007669"/>
    <property type="project" value="InterPro"/>
</dbReference>
<dbReference type="InterPro" id="IPR014759">
    <property type="entry name" value="Helicase_SF3_ssRNA_vir"/>
</dbReference>
<evidence type="ECO:0000256" key="2">
    <source>
        <dbReference type="ARBA" id="ARBA00004328"/>
    </source>
</evidence>
<keyword evidence="12" id="KW-0547">Nucleotide-binding</keyword>
<dbReference type="SUPFAM" id="SSF88633">
    <property type="entry name" value="Positive stranded ssRNA viruses"/>
    <property type="match status" value="2"/>
</dbReference>
<keyword evidence="13" id="KW-0378">Hydrolase</keyword>
<dbReference type="GO" id="GO:0003724">
    <property type="term" value="F:RNA helicase activity"/>
    <property type="evidence" value="ECO:0007669"/>
    <property type="project" value="InterPro"/>
</dbReference>
<dbReference type="GO" id="GO:0033644">
    <property type="term" value="C:host cell membrane"/>
    <property type="evidence" value="ECO:0007669"/>
    <property type="project" value="UniProtKB-SubCell"/>
</dbReference>
<dbReference type="InterPro" id="IPR033703">
    <property type="entry name" value="Rhv-like"/>
</dbReference>
<keyword evidence="17" id="KW-0946">Virion</keyword>
<dbReference type="CDD" id="cd23193">
    <property type="entry name" value="ps-ssRNA_Picornaviridae"/>
    <property type="match status" value="1"/>
</dbReference>
<keyword evidence="6" id="KW-0191">Covalent protein-RNA linkage</keyword>
<evidence type="ECO:0000256" key="19">
    <source>
        <dbReference type="ARBA" id="ARBA00022953"/>
    </source>
</evidence>
<keyword evidence="19" id="KW-0693">Viral RNA replication</keyword>
<dbReference type="Pfam" id="PF00680">
    <property type="entry name" value="RdRP_1"/>
    <property type="match status" value="1"/>
</dbReference>
<dbReference type="Pfam" id="PF00548">
    <property type="entry name" value="Peptidase_C3"/>
    <property type="match status" value="1"/>
</dbReference>